<dbReference type="InterPro" id="IPR028976">
    <property type="entry name" value="CheC-like_sf"/>
</dbReference>
<feature type="region of interest" description="Disordered" evidence="3">
    <location>
        <begin position="434"/>
        <end position="473"/>
    </location>
</feature>
<evidence type="ECO:0000259" key="4">
    <source>
        <dbReference type="PROSITE" id="PS50110"/>
    </source>
</evidence>
<dbReference type="SUPFAM" id="SSF103039">
    <property type="entry name" value="CheC-like"/>
    <property type="match status" value="2"/>
</dbReference>
<comment type="caution">
    <text evidence="5">The sequence shown here is derived from an EMBL/GenBank/DDBJ whole genome shotgun (WGS) entry which is preliminary data.</text>
</comment>
<evidence type="ECO:0000256" key="1">
    <source>
        <dbReference type="ARBA" id="ARBA00022500"/>
    </source>
</evidence>
<proteinExistence type="predicted"/>
<feature type="region of interest" description="Disordered" evidence="3">
    <location>
        <begin position="190"/>
        <end position="243"/>
    </location>
</feature>
<feature type="compositionally biased region" description="Low complexity" evidence="3">
    <location>
        <begin position="191"/>
        <end position="216"/>
    </location>
</feature>
<keyword evidence="6" id="KW-1185">Reference proteome</keyword>
<dbReference type="Proteomes" id="UP000005695">
    <property type="component" value="Unassembled WGS sequence"/>
</dbReference>
<feature type="domain" description="Response regulatory" evidence="4">
    <location>
        <begin position="480"/>
        <end position="593"/>
    </location>
</feature>
<gene>
    <name evidence="5" type="ORF">Dace_2488</name>
</gene>
<feature type="compositionally biased region" description="Acidic residues" evidence="3">
    <location>
        <begin position="217"/>
        <end position="238"/>
    </location>
</feature>
<evidence type="ECO:0000256" key="3">
    <source>
        <dbReference type="SAM" id="MobiDB-lite"/>
    </source>
</evidence>
<dbReference type="Gene3D" id="3.40.1550.10">
    <property type="entry name" value="CheC-like"/>
    <property type="match status" value="2"/>
</dbReference>
<reference evidence="5" key="2">
    <citation type="submission" date="2006-05" db="EMBL/GenBank/DDBJ databases">
        <title>Sequencing of the draft genome and assembly of Desulfuromonas acetoxidans DSM 684.</title>
        <authorList>
            <consortium name="US DOE Joint Genome Institute (JGI-PGF)"/>
            <person name="Copeland A."/>
            <person name="Lucas S."/>
            <person name="Lapidus A."/>
            <person name="Barry K."/>
            <person name="Detter J.C."/>
            <person name="Glavina del Rio T."/>
            <person name="Hammon N."/>
            <person name="Israni S."/>
            <person name="Dalin E."/>
            <person name="Tice H."/>
            <person name="Bruce D."/>
            <person name="Pitluck S."/>
            <person name="Richardson P."/>
        </authorList>
    </citation>
    <scope>NUCLEOTIDE SEQUENCE [LARGE SCALE GENOMIC DNA]</scope>
    <source>
        <strain evidence="5">DSM 684</strain>
    </source>
</reference>
<dbReference type="PROSITE" id="PS50110">
    <property type="entry name" value="RESPONSE_REGULATORY"/>
    <property type="match status" value="1"/>
</dbReference>
<comment type="caution">
    <text evidence="2">Lacks conserved residue(s) required for the propagation of feature annotation.</text>
</comment>
<evidence type="ECO:0000313" key="5">
    <source>
        <dbReference type="EMBL" id="EAT15788.1"/>
    </source>
</evidence>
<dbReference type="GO" id="GO:0006935">
    <property type="term" value="P:chemotaxis"/>
    <property type="evidence" value="ECO:0007669"/>
    <property type="project" value="UniProtKB-KW"/>
</dbReference>
<dbReference type="OrthoDB" id="5428968at2"/>
<keyword evidence="1" id="KW-0145">Chemotaxis</keyword>
<dbReference type="AlphaFoldDB" id="Q1JZV4"/>
<dbReference type="InterPro" id="IPR001789">
    <property type="entry name" value="Sig_transdc_resp-reg_receiver"/>
</dbReference>
<dbReference type="GO" id="GO:0000160">
    <property type="term" value="P:phosphorelay signal transduction system"/>
    <property type="evidence" value="ECO:0007669"/>
    <property type="project" value="InterPro"/>
</dbReference>
<dbReference type="EMBL" id="AAEW02000008">
    <property type="protein sequence ID" value="EAT15788.1"/>
    <property type="molecule type" value="Genomic_DNA"/>
</dbReference>
<evidence type="ECO:0000313" key="6">
    <source>
        <dbReference type="Proteomes" id="UP000005695"/>
    </source>
</evidence>
<sequence length="598" mass="65424">MAVSAVVQSVFNTILEQLAEEVGALLGTTVDLTDHRMDVLNKEELFAINRGRSVLSTMVISGDHTGDAFIISDLKDSVILGGTLIMLPKDQIEENCKMRTFEGEAADAYGEVANIIAGVYTSVFLDMYPENMHFKRTTVDDFIPTQLDPQADQPFPPGEYFHTSCAITLDEYEMHRLEVIIPAQLLGLGSQPAEPQVAPEPEPEQGQGQEQPQATAEPEEQPTDADEEVDEPAVEEPAEEVKYVDCPTADRALKASLTQCAEEVGSMLGLELELENLTTRYVSKEEYFSRPGKKAIAAEMLVTGDSEGTGYFITELKDAIYFGGTMIMLPEEEIENHTKSGELGEDLEDAFGEVANIISGGLVQNFDEMYPRKFHLKKGDLHLFTPTKVKVEDPEPFPDDEYYQVSATLNCEERDLGELSFLCPISVLHLAPRPAPTGGWGEPEQAAQPEKKATAAPAAATEPAEKAKPAAAPEEKPAAIVIVGDDDAQKNFFASSLTAAEPAILQFSTGDNFSEARQFSVLGAFLIMNNVDEQSFAHMIKVRSEIPAQKPLIVAGPQWTRSDVIKAVRYGANDILLTPATEDEIREKVETNLKTSCQ</sequence>
<organism evidence="5 6">
    <name type="scientific">Desulfuromonas acetoxidans (strain DSM 684 / 11070)</name>
    <dbReference type="NCBI Taxonomy" id="281689"/>
    <lineage>
        <taxon>Bacteria</taxon>
        <taxon>Pseudomonadati</taxon>
        <taxon>Thermodesulfobacteriota</taxon>
        <taxon>Desulfuromonadia</taxon>
        <taxon>Desulfuromonadales</taxon>
        <taxon>Desulfuromonadaceae</taxon>
        <taxon>Desulfuromonas</taxon>
    </lineage>
</organism>
<reference evidence="5" key="1">
    <citation type="submission" date="2006-05" db="EMBL/GenBank/DDBJ databases">
        <title>Annotation of the draft genome assembly of Desulfuromonas acetoxidans DSM 684.</title>
        <authorList>
            <consortium name="US DOE Joint Genome Institute (JGI-ORNL)"/>
            <person name="Larimer F."/>
            <person name="Land M."/>
            <person name="Hauser L."/>
        </authorList>
    </citation>
    <scope>NUCLEOTIDE SEQUENCE [LARGE SCALE GENOMIC DNA]</scope>
    <source>
        <strain evidence="5">DSM 684</strain>
    </source>
</reference>
<feature type="compositionally biased region" description="Low complexity" evidence="3">
    <location>
        <begin position="444"/>
        <end position="462"/>
    </location>
</feature>
<evidence type="ECO:0000256" key="2">
    <source>
        <dbReference type="PROSITE-ProRule" id="PRU00169"/>
    </source>
</evidence>
<protein>
    <submittedName>
        <fullName evidence="5">CheC, inhibitor of MCP methylation</fullName>
    </submittedName>
</protein>
<name>Q1JZV4_DESA6</name>
<feature type="compositionally biased region" description="Basic and acidic residues" evidence="3">
    <location>
        <begin position="463"/>
        <end position="473"/>
    </location>
</feature>
<dbReference type="RefSeq" id="WP_006000237.1">
    <property type="nucleotide sequence ID" value="NZ_AAEW02000008.1"/>
</dbReference>
<accession>Q1JZV4</accession>